<gene>
    <name evidence="1" type="ORF">ABI908_11680</name>
</gene>
<accession>A0ABV0ITZ9</accession>
<evidence type="ECO:0000313" key="1">
    <source>
        <dbReference type="EMBL" id="MEO9384756.1"/>
    </source>
</evidence>
<sequence>MKKSKFTEELIVFALHQTKSGTAVAKLCRKRGISKATLCDGKKNSTATASADYAS</sequence>
<reference evidence="1 2" key="1">
    <citation type="submission" date="2024-05" db="EMBL/GenBank/DDBJ databases">
        <authorList>
            <person name="De Oliveira J.P."/>
            <person name="Noriler S.A."/>
            <person name="De Oliveira A.G."/>
            <person name="Sipoli D.S."/>
        </authorList>
    </citation>
    <scope>NUCLEOTIDE SEQUENCE [LARGE SCALE GENOMIC DNA]</scope>
    <source>
        <strain evidence="1 2">LABIM192</strain>
    </source>
</reference>
<dbReference type="Proteomes" id="UP001462502">
    <property type="component" value="Unassembled WGS sequence"/>
</dbReference>
<dbReference type="Pfam" id="PF01527">
    <property type="entry name" value="HTH_Tnp_1"/>
    <property type="match status" value="1"/>
</dbReference>
<evidence type="ECO:0000313" key="2">
    <source>
        <dbReference type="Proteomes" id="UP001462502"/>
    </source>
</evidence>
<name>A0ABV0ITZ9_9NEIS</name>
<dbReference type="EMBL" id="JBDXMI010000001">
    <property type="protein sequence ID" value="MEO9384756.1"/>
    <property type="molecule type" value="Genomic_DNA"/>
</dbReference>
<comment type="caution">
    <text evidence="1">The sequence shown here is derived from an EMBL/GenBank/DDBJ whole genome shotgun (WGS) entry which is preliminary data.</text>
</comment>
<dbReference type="InterPro" id="IPR002514">
    <property type="entry name" value="Transposase_8"/>
</dbReference>
<proteinExistence type="predicted"/>
<dbReference type="RefSeq" id="WP_347936408.1">
    <property type="nucleotide sequence ID" value="NZ_CP158160.1"/>
</dbReference>
<keyword evidence="2" id="KW-1185">Reference proteome</keyword>
<organism evidence="1 2">
    <name type="scientific">Chromobacterium phragmitis</name>
    <dbReference type="NCBI Taxonomy" id="2202141"/>
    <lineage>
        <taxon>Bacteria</taxon>
        <taxon>Pseudomonadati</taxon>
        <taxon>Pseudomonadota</taxon>
        <taxon>Betaproteobacteria</taxon>
        <taxon>Neisseriales</taxon>
        <taxon>Chromobacteriaceae</taxon>
        <taxon>Chromobacterium</taxon>
    </lineage>
</organism>
<protein>
    <submittedName>
        <fullName evidence="1">Transposase</fullName>
    </submittedName>
</protein>